<evidence type="ECO:0000313" key="15">
    <source>
        <dbReference type="Proteomes" id="UP001143981"/>
    </source>
</evidence>
<dbReference type="PANTHER" id="PTHR10027:SF10">
    <property type="entry name" value="SLOWPOKE 2, ISOFORM D"/>
    <property type="match status" value="1"/>
</dbReference>
<feature type="domain" description="RCK N-terminal" evidence="13">
    <location>
        <begin position="38"/>
        <end position="152"/>
    </location>
</feature>
<evidence type="ECO:0000259" key="12">
    <source>
        <dbReference type="Pfam" id="PF03493"/>
    </source>
</evidence>
<feature type="non-terminal residue" evidence="14">
    <location>
        <position position="246"/>
    </location>
</feature>
<dbReference type="GO" id="GO:0016020">
    <property type="term" value="C:membrane"/>
    <property type="evidence" value="ECO:0007669"/>
    <property type="project" value="UniProtKB-SubCell"/>
</dbReference>
<keyword evidence="15" id="KW-1185">Reference proteome</keyword>
<evidence type="ECO:0000256" key="4">
    <source>
        <dbReference type="ARBA" id="ARBA00022692"/>
    </source>
</evidence>
<keyword evidence="2" id="KW-0813">Transport</keyword>
<evidence type="ECO:0000256" key="8">
    <source>
        <dbReference type="ARBA" id="ARBA00023065"/>
    </source>
</evidence>
<proteinExistence type="predicted"/>
<evidence type="ECO:0000256" key="11">
    <source>
        <dbReference type="SAM" id="SignalP"/>
    </source>
</evidence>
<keyword evidence="5" id="KW-0631">Potassium channel</keyword>
<dbReference type="InterPro" id="IPR003929">
    <property type="entry name" value="K_chnl_BK_asu"/>
</dbReference>
<accession>A0A9W7Y5G3</accession>
<keyword evidence="11" id="KW-0732">Signal</keyword>
<dbReference type="PANTHER" id="PTHR10027">
    <property type="entry name" value="CALCIUM-ACTIVATED POTASSIUM CHANNEL ALPHA CHAIN"/>
    <property type="match status" value="1"/>
</dbReference>
<gene>
    <name evidence="14" type="ORF">LPJ61_005731</name>
</gene>
<evidence type="ECO:0000256" key="6">
    <source>
        <dbReference type="ARBA" id="ARBA00022958"/>
    </source>
</evidence>
<evidence type="ECO:0000256" key="9">
    <source>
        <dbReference type="ARBA" id="ARBA00023136"/>
    </source>
</evidence>
<dbReference type="AlphaFoldDB" id="A0A9W7Y5G3"/>
<keyword evidence="8" id="KW-0406">Ion transport</keyword>
<feature type="domain" description="Calcium-activated potassium channel BK alpha subunit" evidence="12">
    <location>
        <begin position="192"/>
        <end position="227"/>
    </location>
</feature>
<dbReference type="Pfam" id="PF03493">
    <property type="entry name" value="BK_channel_a"/>
    <property type="match status" value="1"/>
</dbReference>
<comment type="subcellular location">
    <subcellularLocation>
        <location evidence="1">Membrane</location>
        <topology evidence="1">Multi-pass membrane protein</topology>
    </subcellularLocation>
</comment>
<keyword evidence="4" id="KW-0812">Transmembrane</keyword>
<evidence type="ECO:0000313" key="14">
    <source>
        <dbReference type="EMBL" id="KAJ1724533.1"/>
    </source>
</evidence>
<evidence type="ECO:0000256" key="7">
    <source>
        <dbReference type="ARBA" id="ARBA00022989"/>
    </source>
</evidence>
<comment type="caution">
    <text evidence="14">The sequence shown here is derived from an EMBL/GenBank/DDBJ whole genome shotgun (WGS) entry which is preliminary data.</text>
</comment>
<evidence type="ECO:0000256" key="5">
    <source>
        <dbReference type="ARBA" id="ARBA00022826"/>
    </source>
</evidence>
<keyword evidence="9" id="KW-0472">Membrane</keyword>
<evidence type="ECO:0000256" key="10">
    <source>
        <dbReference type="ARBA" id="ARBA00023303"/>
    </source>
</evidence>
<evidence type="ECO:0000256" key="3">
    <source>
        <dbReference type="ARBA" id="ARBA00022538"/>
    </source>
</evidence>
<evidence type="ECO:0000259" key="13">
    <source>
        <dbReference type="Pfam" id="PF22614"/>
    </source>
</evidence>
<dbReference type="InterPro" id="IPR003148">
    <property type="entry name" value="RCK_N"/>
</dbReference>
<feature type="signal peptide" evidence="11">
    <location>
        <begin position="1"/>
        <end position="16"/>
    </location>
</feature>
<dbReference type="EMBL" id="JANBOI010002106">
    <property type="protein sequence ID" value="KAJ1724533.1"/>
    <property type="molecule type" value="Genomic_DNA"/>
</dbReference>
<dbReference type="Proteomes" id="UP001143981">
    <property type="component" value="Unassembled WGS sequence"/>
</dbReference>
<organism evidence="14 15">
    <name type="scientific">Coemansia biformis</name>
    <dbReference type="NCBI Taxonomy" id="1286918"/>
    <lineage>
        <taxon>Eukaryota</taxon>
        <taxon>Fungi</taxon>
        <taxon>Fungi incertae sedis</taxon>
        <taxon>Zoopagomycota</taxon>
        <taxon>Kickxellomycotina</taxon>
        <taxon>Kickxellomycetes</taxon>
        <taxon>Kickxellales</taxon>
        <taxon>Kickxellaceae</taxon>
        <taxon>Coemansia</taxon>
    </lineage>
</organism>
<name>A0A9W7Y5G3_9FUNG</name>
<reference evidence="14" key="1">
    <citation type="submission" date="2022-07" db="EMBL/GenBank/DDBJ databases">
        <title>Phylogenomic reconstructions and comparative analyses of Kickxellomycotina fungi.</title>
        <authorList>
            <person name="Reynolds N.K."/>
            <person name="Stajich J.E."/>
            <person name="Barry K."/>
            <person name="Grigoriev I.V."/>
            <person name="Crous P."/>
            <person name="Smith M.E."/>
        </authorList>
    </citation>
    <scope>NUCLEOTIDE SEQUENCE</scope>
    <source>
        <strain evidence="14">BCRC 34381</strain>
    </source>
</reference>
<dbReference type="GO" id="GO:0005267">
    <property type="term" value="F:potassium channel activity"/>
    <property type="evidence" value="ECO:0007669"/>
    <property type="project" value="UniProtKB-KW"/>
</dbReference>
<evidence type="ECO:0000256" key="2">
    <source>
        <dbReference type="ARBA" id="ARBA00022448"/>
    </source>
</evidence>
<keyword evidence="7" id="KW-1133">Transmembrane helix</keyword>
<feature type="chain" id="PRO_5040968477" evidence="11">
    <location>
        <begin position="17"/>
        <end position="246"/>
    </location>
</feature>
<dbReference type="Pfam" id="PF22614">
    <property type="entry name" value="Slo-like_RCK"/>
    <property type="match status" value="1"/>
</dbReference>
<keyword evidence="3" id="KW-0633">Potassium transport</keyword>
<keyword evidence="6" id="KW-0630">Potassium</keyword>
<dbReference type="OrthoDB" id="297496at2759"/>
<dbReference type="Gene3D" id="3.40.50.720">
    <property type="entry name" value="NAD(P)-binding Rossmann-like Domain"/>
    <property type="match status" value="1"/>
</dbReference>
<protein>
    <submittedName>
        <fullName evidence="14">Uncharacterized protein</fullName>
    </submittedName>
</protein>
<sequence>MVVLALIALAVPSRLSRLVELAINTSTYTKAVALPAATRHALLCGHIEVESTRLFLQEFFNADHGPNIFKTTIVILHHEEPSMEMKALLRDPLYANRVFYVKGRATSLKSLKKARVDLVSCVYILTRKTSDVSGTEEDAETVLIALALSAFSSPFVGPSQQDSECTMPKFQVFAQTILPGNIPHLTYLQTSRIVCVDEMRLGIMAQNCATPGFAALAFLLSTSVTDHADWDYSGIFTEDIAISAGK</sequence>
<evidence type="ECO:0000256" key="1">
    <source>
        <dbReference type="ARBA" id="ARBA00004141"/>
    </source>
</evidence>
<keyword evidence="10" id="KW-0407">Ion channel</keyword>
<dbReference type="InterPro" id="IPR047871">
    <property type="entry name" value="K_chnl_Slo-like"/>
</dbReference>